<evidence type="ECO:0000313" key="1">
    <source>
        <dbReference type="EMBL" id="PSR90831.1"/>
    </source>
</evidence>
<dbReference type="OrthoDB" id="10660417at2759"/>
<reference evidence="1 2" key="1">
    <citation type="submission" date="2018-02" db="EMBL/GenBank/DDBJ databases">
        <title>Genome sequence of the basidiomycete white-rot fungus Phlebia centrifuga.</title>
        <authorList>
            <person name="Granchi Z."/>
            <person name="Peng M."/>
            <person name="de Vries R.P."/>
            <person name="Hilden K."/>
            <person name="Makela M.R."/>
            <person name="Grigoriev I."/>
            <person name="Riley R."/>
        </authorList>
    </citation>
    <scope>NUCLEOTIDE SEQUENCE [LARGE SCALE GENOMIC DNA]</scope>
    <source>
        <strain evidence="1 2">FBCC195</strain>
    </source>
</reference>
<gene>
    <name evidence="1" type="ORF">PHLCEN_2v4800</name>
</gene>
<keyword evidence="2" id="KW-1185">Reference proteome</keyword>
<name>A0A2R6PGA7_9APHY</name>
<organism evidence="1 2">
    <name type="scientific">Hermanssonia centrifuga</name>
    <dbReference type="NCBI Taxonomy" id="98765"/>
    <lineage>
        <taxon>Eukaryota</taxon>
        <taxon>Fungi</taxon>
        <taxon>Dikarya</taxon>
        <taxon>Basidiomycota</taxon>
        <taxon>Agaricomycotina</taxon>
        <taxon>Agaricomycetes</taxon>
        <taxon>Polyporales</taxon>
        <taxon>Meruliaceae</taxon>
        <taxon>Hermanssonia</taxon>
    </lineage>
</organism>
<evidence type="ECO:0000313" key="2">
    <source>
        <dbReference type="Proteomes" id="UP000186601"/>
    </source>
</evidence>
<dbReference type="Proteomes" id="UP000186601">
    <property type="component" value="Unassembled WGS sequence"/>
</dbReference>
<accession>A0A2R6PGA7</accession>
<protein>
    <submittedName>
        <fullName evidence="1">Uncharacterized protein</fullName>
    </submittedName>
</protein>
<sequence>MSSTKNITFVPPEIAYIIVAQTCVQHIDEVMIDDHEAEHPDSDNPIIQLLVTSKQIRDVTRKVISDALGLKQLSDGR</sequence>
<proteinExistence type="predicted"/>
<dbReference type="EMBL" id="MLYV02000489">
    <property type="protein sequence ID" value="PSR90831.1"/>
    <property type="molecule type" value="Genomic_DNA"/>
</dbReference>
<comment type="caution">
    <text evidence="1">The sequence shown here is derived from an EMBL/GenBank/DDBJ whole genome shotgun (WGS) entry which is preliminary data.</text>
</comment>
<dbReference type="AlphaFoldDB" id="A0A2R6PGA7"/>